<dbReference type="InterPro" id="IPR036846">
    <property type="entry name" value="GM2-AP_sf"/>
</dbReference>
<dbReference type="Proteomes" id="UP000594262">
    <property type="component" value="Unplaced"/>
</dbReference>
<feature type="chain" id="PRO_5029910410" description="MD-2-related lipid-recognition domain-containing protein" evidence="2">
    <location>
        <begin position="24"/>
        <end position="173"/>
    </location>
</feature>
<evidence type="ECO:0008006" key="5">
    <source>
        <dbReference type="Google" id="ProtNLM"/>
    </source>
</evidence>
<evidence type="ECO:0000256" key="1">
    <source>
        <dbReference type="ARBA" id="ARBA00022729"/>
    </source>
</evidence>
<dbReference type="AlphaFoldDB" id="A0A7M5VCY9"/>
<keyword evidence="1 2" id="KW-0732">Signal</keyword>
<evidence type="ECO:0000256" key="2">
    <source>
        <dbReference type="SAM" id="SignalP"/>
    </source>
</evidence>
<sequence length="173" mass="19578">MMVTFRMNFVLILLATFFISSQGMEMKNCDAKAPIQFSVTQFPSKLPLKNNATFHVSAGIQIKNYVLPKKIKIKVDVSKHMLFWVKLPCIGCDQLLSCDKLPQLCMVKDFCTDCSLNVKNVKIQMPADIEQKIPGFLPNFAIDGKYWLKLRVVNADNEKETIACAEIITKLDA</sequence>
<evidence type="ECO:0000313" key="3">
    <source>
        <dbReference type="EnsemblMetazoa" id="CLYHEMP007429.1"/>
    </source>
</evidence>
<dbReference type="EnsemblMetazoa" id="CLYHEMT007429.1">
    <property type="protein sequence ID" value="CLYHEMP007429.1"/>
    <property type="gene ID" value="CLYHEMG007429"/>
</dbReference>
<reference evidence="3" key="1">
    <citation type="submission" date="2021-01" db="UniProtKB">
        <authorList>
            <consortium name="EnsemblMetazoa"/>
        </authorList>
    </citation>
    <scope>IDENTIFICATION</scope>
</reference>
<organism evidence="3 4">
    <name type="scientific">Clytia hemisphaerica</name>
    <dbReference type="NCBI Taxonomy" id="252671"/>
    <lineage>
        <taxon>Eukaryota</taxon>
        <taxon>Metazoa</taxon>
        <taxon>Cnidaria</taxon>
        <taxon>Hydrozoa</taxon>
        <taxon>Hydroidolina</taxon>
        <taxon>Leptothecata</taxon>
        <taxon>Obeliida</taxon>
        <taxon>Clytiidae</taxon>
        <taxon>Clytia</taxon>
    </lineage>
</organism>
<feature type="signal peptide" evidence="2">
    <location>
        <begin position="1"/>
        <end position="23"/>
    </location>
</feature>
<proteinExistence type="predicted"/>
<evidence type="ECO:0000313" key="4">
    <source>
        <dbReference type="Proteomes" id="UP000594262"/>
    </source>
</evidence>
<dbReference type="GeneID" id="136797775"/>
<dbReference type="OrthoDB" id="6409159at2759"/>
<protein>
    <recommendedName>
        <fullName evidence="5">MD-2-related lipid-recognition domain-containing protein</fullName>
    </recommendedName>
</protein>
<name>A0A7M5VCY9_9CNID</name>
<dbReference type="Gene3D" id="2.70.220.10">
    <property type="entry name" value="Ganglioside GM2 activator"/>
    <property type="match status" value="1"/>
</dbReference>
<dbReference type="RefSeq" id="XP_066910463.1">
    <property type="nucleotide sequence ID" value="XM_067054362.1"/>
</dbReference>
<accession>A0A7M5VCY9</accession>
<keyword evidence="4" id="KW-1185">Reference proteome</keyword>